<organism evidence="2">
    <name type="scientific">Heligmosomoides polygyrus</name>
    <name type="common">Parasitic roundworm</name>
    <dbReference type="NCBI Taxonomy" id="6339"/>
    <lineage>
        <taxon>Eukaryota</taxon>
        <taxon>Metazoa</taxon>
        <taxon>Ecdysozoa</taxon>
        <taxon>Nematoda</taxon>
        <taxon>Chromadorea</taxon>
        <taxon>Rhabditida</taxon>
        <taxon>Rhabditina</taxon>
        <taxon>Rhabditomorpha</taxon>
        <taxon>Strongyloidea</taxon>
        <taxon>Heligmosomidae</taxon>
        <taxon>Heligmosomoides</taxon>
    </lineage>
</organism>
<sequence>MESQKSLFTRRRDHEAKEHQTIIFKDMVEKDRDDTADDCKTFRIEVVLKNFEASSEDHMEDVDLAYFIGAYEELNKFIGLLGKIFHFVQADIREKTNKLLHLREKHPESYRSVKTMVSFENEQQHYPGSKALLCLHRALEFIVSFIGALAESNNDDSVSSMCRKCYEDTLSRFHNWLIRKSVSLASYTLPSRGQLIASIQGNMPEEDYVRGVLSNVVVKTQTVYSRVDRIYSEYDLHSLM</sequence>
<protein>
    <submittedName>
        <fullName evidence="4">GLTP domain-containing protein</fullName>
    </submittedName>
</protein>
<dbReference type="GO" id="GO:0005829">
    <property type="term" value="C:cytosol"/>
    <property type="evidence" value="ECO:0007669"/>
    <property type="project" value="TreeGrafter"/>
</dbReference>
<reference evidence="2 3" key="1">
    <citation type="submission" date="2018-11" db="EMBL/GenBank/DDBJ databases">
        <authorList>
            <consortium name="Pathogen Informatics"/>
        </authorList>
    </citation>
    <scope>NUCLEOTIDE SEQUENCE [LARGE SCALE GENOMIC DNA]</scope>
</reference>
<reference evidence="4" key="2">
    <citation type="submission" date="2019-09" db="UniProtKB">
        <authorList>
            <consortium name="WormBaseParasite"/>
        </authorList>
    </citation>
    <scope>IDENTIFICATION</scope>
</reference>
<evidence type="ECO:0000313" key="2">
    <source>
        <dbReference type="EMBL" id="VDO78003.1"/>
    </source>
</evidence>
<dbReference type="GO" id="GO:1902388">
    <property type="term" value="F:ceramide 1-phosphate transfer activity"/>
    <property type="evidence" value="ECO:0007669"/>
    <property type="project" value="TreeGrafter"/>
</dbReference>
<proteinExistence type="predicted"/>
<feature type="domain" description="Glycolipid transfer protein" evidence="1">
    <location>
        <begin position="62"/>
        <end position="200"/>
    </location>
</feature>
<name>A0A3P7ZJ42_HELPZ</name>
<evidence type="ECO:0000313" key="3">
    <source>
        <dbReference type="Proteomes" id="UP000050761"/>
    </source>
</evidence>
<dbReference type="InterPro" id="IPR014830">
    <property type="entry name" value="Glycolipid_transfer_prot_dom"/>
</dbReference>
<dbReference type="EMBL" id="UZAH01026264">
    <property type="protein sequence ID" value="VDO78003.1"/>
    <property type="molecule type" value="Genomic_DNA"/>
</dbReference>
<dbReference type="GO" id="GO:1902387">
    <property type="term" value="F:ceramide 1-phosphate binding"/>
    <property type="evidence" value="ECO:0007669"/>
    <property type="project" value="TreeGrafter"/>
</dbReference>
<dbReference type="InterPro" id="IPR036497">
    <property type="entry name" value="GLTP_sf"/>
</dbReference>
<gene>
    <name evidence="2" type="ORF">HPBE_LOCUS8826</name>
</gene>
<keyword evidence="3" id="KW-1185">Reference proteome</keyword>
<dbReference type="AlphaFoldDB" id="A0A3P7ZJ42"/>
<dbReference type="WBParaSite" id="HPBE_0000882501-mRNA-1">
    <property type="protein sequence ID" value="HPBE_0000882501-mRNA-1"/>
    <property type="gene ID" value="HPBE_0000882501"/>
</dbReference>
<dbReference type="Pfam" id="PF08718">
    <property type="entry name" value="GLTP"/>
    <property type="match status" value="1"/>
</dbReference>
<evidence type="ECO:0000313" key="4">
    <source>
        <dbReference type="WBParaSite" id="HPBE_0000882501-mRNA-1"/>
    </source>
</evidence>
<dbReference type="PANTHER" id="PTHR10219">
    <property type="entry name" value="GLYCOLIPID TRANSFER PROTEIN-RELATED"/>
    <property type="match status" value="1"/>
</dbReference>
<dbReference type="GO" id="GO:0016020">
    <property type="term" value="C:membrane"/>
    <property type="evidence" value="ECO:0007669"/>
    <property type="project" value="TreeGrafter"/>
</dbReference>
<evidence type="ECO:0000259" key="1">
    <source>
        <dbReference type="Pfam" id="PF08718"/>
    </source>
</evidence>
<dbReference type="SUPFAM" id="SSF110004">
    <property type="entry name" value="Glycolipid transfer protein, GLTP"/>
    <property type="match status" value="1"/>
</dbReference>
<dbReference type="OrthoDB" id="116883at2759"/>
<dbReference type="PANTHER" id="PTHR10219:SF43">
    <property type="entry name" value="GLYCOLIPID TRANSFER PROTEIN DOMAIN-CONTAINING PROTEIN"/>
    <property type="match status" value="1"/>
</dbReference>
<dbReference type="Gene3D" id="1.10.3520.10">
    <property type="entry name" value="Glycolipid transfer protein"/>
    <property type="match status" value="1"/>
</dbReference>
<accession>A0A3P7ZJ42</accession>
<dbReference type="Proteomes" id="UP000050761">
    <property type="component" value="Unassembled WGS sequence"/>
</dbReference>